<dbReference type="OrthoDB" id="2757930at2759"/>
<gene>
    <name evidence="1" type="ORF">TRAPUB_6224</name>
</gene>
<organism evidence="1 2">
    <name type="scientific">Trametes pubescens</name>
    <name type="common">White-rot fungus</name>
    <dbReference type="NCBI Taxonomy" id="154538"/>
    <lineage>
        <taxon>Eukaryota</taxon>
        <taxon>Fungi</taxon>
        <taxon>Dikarya</taxon>
        <taxon>Basidiomycota</taxon>
        <taxon>Agaricomycotina</taxon>
        <taxon>Agaricomycetes</taxon>
        <taxon>Polyporales</taxon>
        <taxon>Polyporaceae</taxon>
        <taxon>Trametes</taxon>
    </lineage>
</organism>
<dbReference type="EMBL" id="MNAD01001626">
    <property type="protein sequence ID" value="OJT03176.1"/>
    <property type="molecule type" value="Genomic_DNA"/>
</dbReference>
<protein>
    <submittedName>
        <fullName evidence="1">Uncharacterized protein</fullName>
    </submittedName>
</protein>
<comment type="caution">
    <text evidence="1">The sequence shown here is derived from an EMBL/GenBank/DDBJ whole genome shotgun (WGS) entry which is preliminary data.</text>
</comment>
<evidence type="ECO:0000313" key="1">
    <source>
        <dbReference type="EMBL" id="OJT03176.1"/>
    </source>
</evidence>
<dbReference type="Proteomes" id="UP000184267">
    <property type="component" value="Unassembled WGS sequence"/>
</dbReference>
<sequence length="392" mass="42891">MVPSGDIVQRLTLATAFRDLKYSARRFSDTTISQLLHKPDGRLLNRIGAAALDALASLAVCAPNEAVALAAVLDRHSHIELCIAADTEEVPSTVVDHLNNICTRFLSIRATIEASPNKADILSTIRQDPHISKGSPEPALDALRLLELDLYTYSSARIRAGIADAPFDWLESLSHLVACLKGAPVDARDDLSDGERAALGRLQQSVRVQRYLPRFEREISYLQEFMRARPDDDVDAVRLRQNSVTLAIDSHLLEADMPQFDHFVSSHITRTTGAPPCEPPHTHEWMQKVAYVNTAFDALTRVLVTPGVSAMFGAHVPIHPVINIPPERLHAVALTADSIKATLATPLLYGWTASTFSPHDPAVFDDFVAELVAAEAGSGAFIVSARHIYVEH</sequence>
<dbReference type="AlphaFoldDB" id="A0A1M2V6Q5"/>
<dbReference type="OMA" id="FEREISY"/>
<proteinExistence type="predicted"/>
<evidence type="ECO:0000313" key="2">
    <source>
        <dbReference type="Proteomes" id="UP000184267"/>
    </source>
</evidence>
<accession>A0A1M2V6Q5</accession>
<name>A0A1M2V6Q5_TRAPU</name>
<reference evidence="1 2" key="1">
    <citation type="submission" date="2016-10" db="EMBL/GenBank/DDBJ databases">
        <title>Genome sequence of the basidiomycete white-rot fungus Trametes pubescens.</title>
        <authorList>
            <person name="Makela M.R."/>
            <person name="Granchi Z."/>
            <person name="Peng M."/>
            <person name="De Vries R.P."/>
            <person name="Grigoriev I."/>
            <person name="Riley R."/>
            <person name="Hilden K."/>
        </authorList>
    </citation>
    <scope>NUCLEOTIDE SEQUENCE [LARGE SCALE GENOMIC DNA]</scope>
    <source>
        <strain evidence="1 2">FBCC735</strain>
    </source>
</reference>
<keyword evidence="2" id="KW-1185">Reference proteome</keyword>